<dbReference type="InterPro" id="IPR010982">
    <property type="entry name" value="Lambda_DNA-bd_dom_sf"/>
</dbReference>
<sequence length="104" mass="12091">MKNVINNGLKQARTNKNLSIPELSTIINKDISTIQLWEAGLKTIDYFILVQLSNVLECSTEMLLFGETRESLQINDLPFDQQKEIYDLAMLLRQRYEEDKNGLR</sequence>
<organism evidence="2 3">
    <name type="scientific">Allocoprobacillus halotolerans</name>
    <dbReference type="NCBI Taxonomy" id="2944914"/>
    <lineage>
        <taxon>Bacteria</taxon>
        <taxon>Bacillati</taxon>
        <taxon>Bacillota</taxon>
        <taxon>Erysipelotrichia</taxon>
        <taxon>Erysipelotrichales</taxon>
        <taxon>Erysipelotrichaceae</taxon>
        <taxon>Allocoprobacillus</taxon>
    </lineage>
</organism>
<feature type="domain" description="HTH cro/C1-type" evidence="1">
    <location>
        <begin position="9"/>
        <end position="63"/>
    </location>
</feature>
<protein>
    <submittedName>
        <fullName evidence="2">Helix-turn-helix domain-containing protein</fullName>
    </submittedName>
</protein>
<keyword evidence="3" id="KW-1185">Reference proteome</keyword>
<dbReference type="Proteomes" id="UP001060112">
    <property type="component" value="Chromosome"/>
</dbReference>
<dbReference type="CDD" id="cd00093">
    <property type="entry name" value="HTH_XRE"/>
    <property type="match status" value="1"/>
</dbReference>
<evidence type="ECO:0000313" key="2">
    <source>
        <dbReference type="EMBL" id="UTY39517.1"/>
    </source>
</evidence>
<dbReference type="Gene3D" id="1.10.260.40">
    <property type="entry name" value="lambda repressor-like DNA-binding domains"/>
    <property type="match status" value="1"/>
</dbReference>
<dbReference type="SUPFAM" id="SSF47413">
    <property type="entry name" value="lambda repressor-like DNA-binding domains"/>
    <property type="match status" value="1"/>
</dbReference>
<name>A0ABY5I412_9FIRM</name>
<evidence type="ECO:0000259" key="1">
    <source>
        <dbReference type="PROSITE" id="PS50943"/>
    </source>
</evidence>
<dbReference type="PROSITE" id="PS50943">
    <property type="entry name" value="HTH_CROC1"/>
    <property type="match status" value="1"/>
</dbReference>
<evidence type="ECO:0000313" key="3">
    <source>
        <dbReference type="Proteomes" id="UP001060112"/>
    </source>
</evidence>
<accession>A0ABY5I412</accession>
<dbReference type="EMBL" id="CP101620">
    <property type="protein sequence ID" value="UTY39517.1"/>
    <property type="molecule type" value="Genomic_DNA"/>
</dbReference>
<dbReference type="RefSeq" id="WP_290140649.1">
    <property type="nucleotide sequence ID" value="NZ_CP101620.1"/>
</dbReference>
<dbReference type="InterPro" id="IPR001387">
    <property type="entry name" value="Cro/C1-type_HTH"/>
</dbReference>
<proteinExistence type="predicted"/>
<gene>
    <name evidence="2" type="ORF">NMU03_01390</name>
</gene>
<dbReference type="Pfam" id="PF01381">
    <property type="entry name" value="HTH_3"/>
    <property type="match status" value="1"/>
</dbReference>
<reference evidence="2" key="1">
    <citation type="submission" date="2022-07" db="EMBL/GenBank/DDBJ databases">
        <title>Faecal culturing of patients with breast cancer.</title>
        <authorList>
            <person name="Teng N.M.Y."/>
            <person name="Kiu R."/>
            <person name="Evans R."/>
            <person name="Baker D.J."/>
            <person name="Zenner C."/>
            <person name="Robinson S.D."/>
            <person name="Hall L.J."/>
        </authorList>
    </citation>
    <scope>NUCLEOTIDE SEQUENCE</scope>
    <source>
        <strain evidence="2">LH1062</strain>
    </source>
</reference>
<dbReference type="SMART" id="SM00530">
    <property type="entry name" value="HTH_XRE"/>
    <property type="match status" value="1"/>
</dbReference>